<reference evidence="4 5" key="2">
    <citation type="submission" date="2024-10" db="EMBL/GenBank/DDBJ databases">
        <authorList>
            <person name="Ryan C."/>
        </authorList>
    </citation>
    <scope>NUCLEOTIDE SEQUENCE [LARGE SCALE GENOMIC DNA]</scope>
</reference>
<dbReference type="GO" id="GO:0008270">
    <property type="term" value="F:zinc ion binding"/>
    <property type="evidence" value="ECO:0007669"/>
    <property type="project" value="UniProtKB-KW"/>
</dbReference>
<organism evidence="4 5">
    <name type="scientific">Urochloa decumbens</name>
    <dbReference type="NCBI Taxonomy" id="240449"/>
    <lineage>
        <taxon>Eukaryota</taxon>
        <taxon>Viridiplantae</taxon>
        <taxon>Streptophyta</taxon>
        <taxon>Embryophyta</taxon>
        <taxon>Tracheophyta</taxon>
        <taxon>Spermatophyta</taxon>
        <taxon>Magnoliopsida</taxon>
        <taxon>Liliopsida</taxon>
        <taxon>Poales</taxon>
        <taxon>Poaceae</taxon>
        <taxon>PACMAD clade</taxon>
        <taxon>Panicoideae</taxon>
        <taxon>Panicodae</taxon>
        <taxon>Paniceae</taxon>
        <taxon>Melinidinae</taxon>
        <taxon>Urochloa</taxon>
    </lineage>
</organism>
<protein>
    <recommendedName>
        <fullName evidence="3">C2H2-type domain-containing protein</fullName>
    </recommendedName>
</protein>
<feature type="region of interest" description="Disordered" evidence="2">
    <location>
        <begin position="1"/>
        <end position="55"/>
    </location>
</feature>
<dbReference type="PROSITE" id="PS50157">
    <property type="entry name" value="ZINC_FINGER_C2H2_2"/>
    <property type="match status" value="1"/>
</dbReference>
<feature type="domain" description="C2H2-type" evidence="3">
    <location>
        <begin position="243"/>
        <end position="270"/>
    </location>
</feature>
<keyword evidence="1" id="KW-0862">Zinc</keyword>
<evidence type="ECO:0000313" key="5">
    <source>
        <dbReference type="Proteomes" id="UP001497457"/>
    </source>
</evidence>
<evidence type="ECO:0000256" key="1">
    <source>
        <dbReference type="PROSITE-ProRule" id="PRU00042"/>
    </source>
</evidence>
<keyword evidence="1" id="KW-0863">Zinc-finger</keyword>
<feature type="compositionally biased region" description="Polar residues" evidence="2">
    <location>
        <begin position="9"/>
        <end position="24"/>
    </location>
</feature>
<keyword evidence="1" id="KW-0479">Metal-binding</keyword>
<dbReference type="InterPro" id="IPR013087">
    <property type="entry name" value="Znf_C2H2_type"/>
</dbReference>
<proteinExistence type="predicted"/>
<accession>A0ABC8ZE18</accession>
<dbReference type="AlphaFoldDB" id="A0ABC8ZE18"/>
<keyword evidence="5" id="KW-1185">Reference proteome</keyword>
<evidence type="ECO:0000259" key="3">
    <source>
        <dbReference type="PROSITE" id="PS50157"/>
    </source>
</evidence>
<dbReference type="SMART" id="SM00355">
    <property type="entry name" value="ZnF_C2H2"/>
    <property type="match status" value="1"/>
</dbReference>
<name>A0ABC8ZE18_9POAL</name>
<dbReference type="EMBL" id="OZ075128">
    <property type="protein sequence ID" value="CAL4956538.1"/>
    <property type="molecule type" value="Genomic_DNA"/>
</dbReference>
<gene>
    <name evidence="4" type="ORF">URODEC1_LOCUS42052</name>
</gene>
<evidence type="ECO:0000256" key="2">
    <source>
        <dbReference type="SAM" id="MobiDB-lite"/>
    </source>
</evidence>
<dbReference type="Proteomes" id="UP001497457">
    <property type="component" value="Chromosome 18b"/>
</dbReference>
<dbReference type="PROSITE" id="PS00028">
    <property type="entry name" value="ZINC_FINGER_C2H2_1"/>
    <property type="match status" value="1"/>
</dbReference>
<evidence type="ECO:0000313" key="4">
    <source>
        <dbReference type="EMBL" id="CAL4956538.1"/>
    </source>
</evidence>
<reference evidence="5" key="1">
    <citation type="submission" date="2024-06" db="EMBL/GenBank/DDBJ databases">
        <authorList>
            <person name="Ryan C."/>
        </authorList>
    </citation>
    <scope>NUCLEOTIDE SEQUENCE [LARGE SCALE GENOMIC DNA]</scope>
</reference>
<sequence>MDPSGYPTKHTSSSQSDYNISPLHQSLRGKKLMPTLSSTVPNAPAPKEPNMTPTNDHSFQTYYGTNEAPPPQPYPVFTPIPPTSAVASEGIIQSPVGNEQDIMRTFLTIPVGNFLSVDERVQVASLEPPSITSLLQGNKTAILHAHLDIAGVLDPGPIFEDPASHIPKEKEMCKPLGSSASYGDPFAKMAYAKPTYFGQSPMSSSNVQREQQVPGGFIPSVNSHDAIGAAMSSKFEFKRVQQYKCQLCNATFTTPETYHGHMNMHNMGKYSS</sequence>